<dbReference type="InterPro" id="IPR050173">
    <property type="entry name" value="ABC_transporter_C-like"/>
</dbReference>
<dbReference type="SMART" id="SM00382">
    <property type="entry name" value="AAA"/>
    <property type="match status" value="2"/>
</dbReference>
<evidence type="ECO:0008006" key="14">
    <source>
        <dbReference type="Google" id="ProtNLM"/>
    </source>
</evidence>
<dbReference type="Pfam" id="PF00664">
    <property type="entry name" value="ABC_membrane"/>
    <property type="match status" value="1"/>
</dbReference>
<keyword evidence="3" id="KW-0813">Transport</keyword>
<evidence type="ECO:0000256" key="4">
    <source>
        <dbReference type="ARBA" id="ARBA00022692"/>
    </source>
</evidence>
<feature type="transmembrane region" description="Helical" evidence="9">
    <location>
        <begin position="822"/>
        <end position="843"/>
    </location>
</feature>
<feature type="domain" description="ABC transporter" evidence="10">
    <location>
        <begin position="1230"/>
        <end position="1510"/>
    </location>
</feature>
<evidence type="ECO:0000259" key="10">
    <source>
        <dbReference type="PROSITE" id="PS50893"/>
    </source>
</evidence>
<keyword evidence="8 9" id="KW-0472">Membrane</keyword>
<keyword evidence="5" id="KW-0547">Nucleotide-binding</keyword>
<dbReference type="GO" id="GO:0005524">
    <property type="term" value="F:ATP binding"/>
    <property type="evidence" value="ECO:0007669"/>
    <property type="project" value="UniProtKB-KW"/>
</dbReference>
<evidence type="ECO:0000259" key="11">
    <source>
        <dbReference type="PROSITE" id="PS50929"/>
    </source>
</evidence>
<feature type="domain" description="ABC transmembrane type-1" evidence="11">
    <location>
        <begin position="895"/>
        <end position="1092"/>
    </location>
</feature>
<dbReference type="InterPro" id="IPR003593">
    <property type="entry name" value="AAA+_ATPase"/>
</dbReference>
<feature type="transmembrane region" description="Helical" evidence="9">
    <location>
        <begin position="195"/>
        <end position="212"/>
    </location>
</feature>
<feature type="transmembrane region" description="Helical" evidence="9">
    <location>
        <begin position="316"/>
        <end position="341"/>
    </location>
</feature>
<dbReference type="InterPro" id="IPR011527">
    <property type="entry name" value="ABC1_TM_dom"/>
</dbReference>
<comment type="subcellular location">
    <subcellularLocation>
        <location evidence="1">Membrane</location>
        <topology evidence="1">Multi-pass membrane protein</topology>
    </subcellularLocation>
</comment>
<dbReference type="PANTHER" id="PTHR24223:SF456">
    <property type="entry name" value="MULTIDRUG RESISTANCE-ASSOCIATED PROTEIN LETHAL(2)03659"/>
    <property type="match status" value="1"/>
</dbReference>
<keyword evidence="6" id="KW-0067">ATP-binding</keyword>
<evidence type="ECO:0000313" key="13">
    <source>
        <dbReference type="Proteomes" id="UP000244811"/>
    </source>
</evidence>
<proteinExistence type="inferred from homology"/>
<dbReference type="PROSITE" id="PS50893">
    <property type="entry name" value="ABC_TRANSPORTER_2"/>
    <property type="match status" value="2"/>
</dbReference>
<protein>
    <recommendedName>
        <fullName evidence="14">ABC transporter</fullName>
    </recommendedName>
</protein>
<evidence type="ECO:0000256" key="7">
    <source>
        <dbReference type="ARBA" id="ARBA00022989"/>
    </source>
</evidence>
<feature type="transmembrane region" description="Helical" evidence="9">
    <location>
        <begin position="169"/>
        <end position="189"/>
    </location>
</feature>
<dbReference type="InterPro" id="IPR017871">
    <property type="entry name" value="ABC_transporter-like_CS"/>
</dbReference>
<feature type="transmembrane region" description="Helical" evidence="9">
    <location>
        <begin position="385"/>
        <end position="410"/>
    </location>
</feature>
<evidence type="ECO:0000256" key="9">
    <source>
        <dbReference type="SAM" id="Phobius"/>
    </source>
</evidence>
<dbReference type="InterPro" id="IPR036640">
    <property type="entry name" value="ABC1_TM_sf"/>
</dbReference>
<evidence type="ECO:0000256" key="2">
    <source>
        <dbReference type="ARBA" id="ARBA00009726"/>
    </source>
</evidence>
<evidence type="ECO:0000313" key="12">
    <source>
        <dbReference type="EMBL" id="UVC50206.1"/>
    </source>
</evidence>
<keyword evidence="4 9" id="KW-0812">Transmembrane</keyword>
<feature type="transmembrane region" description="Helical" evidence="9">
    <location>
        <begin position="278"/>
        <end position="304"/>
    </location>
</feature>
<dbReference type="GO" id="GO:0140359">
    <property type="term" value="F:ABC-type transporter activity"/>
    <property type="evidence" value="ECO:0007669"/>
    <property type="project" value="InterPro"/>
</dbReference>
<feature type="transmembrane region" description="Helical" evidence="9">
    <location>
        <begin position="895"/>
        <end position="915"/>
    </location>
</feature>
<dbReference type="GO" id="GO:0016020">
    <property type="term" value="C:membrane"/>
    <property type="evidence" value="ECO:0007669"/>
    <property type="project" value="UniProtKB-SubCell"/>
</dbReference>
<evidence type="ECO:0000256" key="5">
    <source>
        <dbReference type="ARBA" id="ARBA00022741"/>
    </source>
</evidence>
<evidence type="ECO:0000256" key="8">
    <source>
        <dbReference type="ARBA" id="ARBA00023136"/>
    </source>
</evidence>
<dbReference type="Pfam" id="PF00005">
    <property type="entry name" value="ABC_tran"/>
    <property type="match status" value="2"/>
</dbReference>
<keyword evidence="7 9" id="KW-1133">Transmembrane helix</keyword>
<dbReference type="Proteomes" id="UP000244811">
    <property type="component" value="Chromosome 4"/>
</dbReference>
<feature type="transmembrane region" description="Helical" evidence="9">
    <location>
        <begin position="983"/>
        <end position="1005"/>
    </location>
</feature>
<dbReference type="InterPro" id="IPR003439">
    <property type="entry name" value="ABC_transporter-like_ATP-bd"/>
</dbReference>
<accession>A0A976XJK3</accession>
<feature type="transmembrane region" description="Helical" evidence="9">
    <location>
        <begin position="430"/>
        <end position="449"/>
    </location>
</feature>
<organism evidence="12 13">
    <name type="scientific">Theileria orientalis</name>
    <dbReference type="NCBI Taxonomy" id="68886"/>
    <lineage>
        <taxon>Eukaryota</taxon>
        <taxon>Sar</taxon>
        <taxon>Alveolata</taxon>
        <taxon>Apicomplexa</taxon>
        <taxon>Aconoidasida</taxon>
        <taxon>Piroplasmida</taxon>
        <taxon>Theileriidae</taxon>
        <taxon>Theileria</taxon>
    </lineage>
</organism>
<feature type="domain" description="ABC transporter" evidence="10">
    <location>
        <begin position="507"/>
        <end position="738"/>
    </location>
</feature>
<feature type="transmembrane region" description="Helical" evidence="9">
    <location>
        <begin position="1116"/>
        <end position="1133"/>
    </location>
</feature>
<dbReference type="PROSITE" id="PS00211">
    <property type="entry name" value="ABC_TRANSPORTER_1"/>
    <property type="match status" value="1"/>
</dbReference>
<comment type="similarity">
    <text evidence="2">Belongs to the ABC transporter superfamily. ABCC family. Conjugate transporter (TC 3.A.1.208) subfamily.</text>
</comment>
<feature type="transmembrane region" description="Helical" evidence="9">
    <location>
        <begin position="1070"/>
        <end position="1096"/>
    </location>
</feature>
<dbReference type="SUPFAM" id="SSF90123">
    <property type="entry name" value="ABC transporter transmembrane region"/>
    <property type="match status" value="1"/>
</dbReference>
<dbReference type="SUPFAM" id="SSF52540">
    <property type="entry name" value="P-loop containing nucleoside triphosphate hydrolases"/>
    <property type="match status" value="2"/>
</dbReference>
<evidence type="ECO:0000256" key="3">
    <source>
        <dbReference type="ARBA" id="ARBA00022448"/>
    </source>
</evidence>
<dbReference type="Gene3D" id="3.40.50.300">
    <property type="entry name" value="P-loop containing nucleotide triphosphate hydrolases"/>
    <property type="match status" value="2"/>
</dbReference>
<dbReference type="Gene3D" id="1.20.1560.10">
    <property type="entry name" value="ABC transporter type 1, transmembrane domain"/>
    <property type="match status" value="1"/>
</dbReference>
<sequence length="1512" mass="175155">MNKLEASKTLSLEGGPEYCFWESEVYLKVRSCRFFNENFFKYLDHGPKPYTFFTWARRWITLVSKQYIEPYKFYPLPVSDQIMYWQPIFSKRVSDGLVSLDKHVTSLSQKKKKSKRYKSVLLRALFSTFWKRILFIMFSFFVLNTSTMCLVFIVKRIIYLLNDDLDRYVLLYSLICLLAFLQFFIAILLDHANFYMYRLIHVIQYLFSITIFQNGLCHRRRFANNINGSNSLNVCNQVLHSCLPDSECSKNPLFCQALRYQNKDINSRIFAFEFMDSYYISLFMESVIYILQFIFNFSVGFWVVKHCVPIRVWPLYVFYLSITFLMSLVEVFNTLILKYIYGLKDYRINKSREIIAGLNLIDKMCMDDIAHNIITLTRNNELMLLFLRFLLSFLNRLFVNVLTSFSVYHVLDDLVKETIKMQDLKKFETAPMVATMTVMLKISDSMLFVPDAMKFFTYSLMSYLRAEYYMNDCSPNFYISDNKYTGPVQTSSNIVPITTQLPNDTVVYYRDATFTWVNSRRDLLNKNYEPYLKNINFELKRGEMAIVTGSKGSGKSNFIKSMLGEMTLVGGSMAVVPLHTSMPIFYASQDIFLQQGTIRSNITFGHKFDEHLYNTVLKAVELEYDISTWEKGDLREVSDNAHTLSGGQRVRMELARAVYAYLVFHKVNKEYNNSKCSFLMCLDASFHGLDPYVSKNIFNNLFNAKNGILVTYDLCVVLCSTKRELIGLSSAEVSFINMTLYVIANKNLNKIKDIRHPDTARKTMSSVIQAIMPDEIIKLCESGENTREGRIALVTKKYEDSLIISPESKITKQKIGLAFKPYLMYAKSIGFLFVLFIVFTVVYEAIETSKYVLAGDLGGEILSTSQKISDKKEYIEAFQKIRKSCDDTLLKIKKLTVTLIVFCFFANFVLTFCCLRGCKRIHEYCIDSLINNKSSVVRIKKYSSEIVTFLASDVFIIDENFGPCLSSMLILFIEVLLQTLVLAYYFPVCIPIIVICLFVIINFVFKRFVNASKNLQIASLESLSRNNSVCQNAVTSSSIYRSYKKESTLFSNVIEYTDYCIRSWFYSKAFLSWASFVSKFIFFIMTLSSFIIPMIYKKFVKVRDFVGVYGFNMLQNLRIMFTFTNLVVTIAKLEMLMCSIKRFECFIPPGQKCKFQKYRNVNKEDLVLNLESYKGRGITESEVIKSLVSRRRKEFKEDNRKFYLVRRLFHHPKISILNVGNYLTPEHTGVELKDVCVYTTPKHTPESMILKHVSVCAHKSEIIGMVGRTGAGKTTLLSVLQNIVENRTGQVLLDGKDLNDIPKVVLRQIIGVLPQLPFVFKGWTIRRFLDPRKLFSDEEINDALKQCGLLEFVNDIPGGKKLDSVIIQDNLNLYMPTKKNITQLNTENLEEYYEECDMLLSNTQLRTVSLARLVLYRKLYRVILVDEPPENTEENENSGFDADRKVIGVPIYELLKTHFQHCTTFVTAHDSNALRMCNSVWILHHGSFMGKCGTEEILKDNSIANIVQKFVK</sequence>
<evidence type="ECO:0000256" key="1">
    <source>
        <dbReference type="ARBA" id="ARBA00004141"/>
    </source>
</evidence>
<dbReference type="PROSITE" id="PS50929">
    <property type="entry name" value="ABC_TM1F"/>
    <property type="match status" value="1"/>
</dbReference>
<dbReference type="PANTHER" id="PTHR24223">
    <property type="entry name" value="ATP-BINDING CASSETTE SUB-FAMILY C"/>
    <property type="match status" value="1"/>
</dbReference>
<dbReference type="InterPro" id="IPR027417">
    <property type="entry name" value="P-loop_NTPase"/>
</dbReference>
<dbReference type="EMBL" id="CP056072">
    <property type="protein sequence ID" value="UVC50206.1"/>
    <property type="molecule type" value="Genomic_DNA"/>
</dbReference>
<evidence type="ECO:0000256" key="6">
    <source>
        <dbReference type="ARBA" id="ARBA00022840"/>
    </source>
</evidence>
<name>A0A976XJK3_THEOR</name>
<reference evidence="12" key="1">
    <citation type="submission" date="2022-07" db="EMBL/GenBank/DDBJ databases">
        <title>Evaluation of T. orientalis genome assembly methods using nanopore sequencing and analysis of variation between genomes.</title>
        <authorList>
            <person name="Yam J."/>
            <person name="Micallef M.L."/>
            <person name="Liu M."/>
            <person name="Djordjevic S.P."/>
            <person name="Bogema D.R."/>
            <person name="Jenkins C."/>
        </authorList>
    </citation>
    <scope>NUCLEOTIDE SEQUENCE</scope>
    <source>
        <strain evidence="12">Goon Nure</strain>
    </source>
</reference>
<gene>
    <name evidence="12" type="ORF">MACK_004081</name>
</gene>
<dbReference type="GO" id="GO:0016887">
    <property type="term" value="F:ATP hydrolysis activity"/>
    <property type="evidence" value="ECO:0007669"/>
    <property type="project" value="InterPro"/>
</dbReference>